<evidence type="ECO:0000313" key="2">
    <source>
        <dbReference type="Proteomes" id="UP000321291"/>
    </source>
</evidence>
<dbReference type="GO" id="GO:0004553">
    <property type="term" value="F:hydrolase activity, hydrolyzing O-glycosyl compounds"/>
    <property type="evidence" value="ECO:0007669"/>
    <property type="project" value="UniProtKB-ARBA"/>
</dbReference>
<dbReference type="SUPFAM" id="SSF49899">
    <property type="entry name" value="Concanavalin A-like lectins/glucanases"/>
    <property type="match status" value="1"/>
</dbReference>
<proteinExistence type="predicted"/>
<dbReference type="RefSeq" id="WP_146780306.1">
    <property type="nucleotide sequence ID" value="NZ_CP042434.1"/>
</dbReference>
<sequence>MTIHKNIQNLMGMTGKLFLTACVMATFACNKTVVNDLPSSYPPDGNGIQGQGRKVLYLILDGAEGKQIDTLSPPNITSLLKTSVYTWIGMSGANNKDTVLPGAWASMMTGYNSDLTKVEQNFDTANLKEYPSITTRLKNIAPDIRTAGYASSKMFNQYLLKDASENKLTENDDAAVSANVIDNLKNDSARLIIGQFHSIAKAGDQFGYRFNIPEYASAVKTVDGYIGKILEALKARPNYANENWLIVVASNENGLIDKNNNGDSTSAYNDTRRNSFIIYNNPRFVAENIGRDGTPSTKGLSAYNDSTLLLTGTGSTGVNINVPDDKHVYDLRSGDSATIAFKFKYVKTGVTGSEYFMNIVGMATGFYSNGNAWSFWRNGNGFIFYISDSKGRYYNIGMNAQVNDNNWHTLSATVAWPKGSNKVHVNLYFDGLIDISDRTVQLDADMTSGKPLVIGHMPQGHSVGNYTDFYVTDFRYWKTLLPYSIITQYNCKNEIPTSSPYYQYLAADYRINEGNGATKIKDYSVNQQDGDVQDPSALAKWYTFNEVSNSVCPSPDQNFYKATPNGLDIPIQIYQWLGLIIQPDWSLEGQYWSNGYNDVQLPDNY</sequence>
<dbReference type="Pfam" id="PF13385">
    <property type="entry name" value="Laminin_G_3"/>
    <property type="match status" value="1"/>
</dbReference>
<organism evidence="1 2">
    <name type="scientific">Arachidicoccus ginsenosidivorans</name>
    <dbReference type="NCBI Taxonomy" id="496057"/>
    <lineage>
        <taxon>Bacteria</taxon>
        <taxon>Pseudomonadati</taxon>
        <taxon>Bacteroidota</taxon>
        <taxon>Chitinophagia</taxon>
        <taxon>Chitinophagales</taxon>
        <taxon>Chitinophagaceae</taxon>
        <taxon>Arachidicoccus</taxon>
    </lineage>
</organism>
<dbReference type="KEGG" id="agi:FSB73_04495"/>
<dbReference type="InterPro" id="IPR013320">
    <property type="entry name" value="ConA-like_dom_sf"/>
</dbReference>
<dbReference type="Proteomes" id="UP000321291">
    <property type="component" value="Chromosome"/>
</dbReference>
<dbReference type="InterPro" id="IPR002591">
    <property type="entry name" value="Phosphodiest/P_Trfase"/>
</dbReference>
<name>A0A5B8VHI5_9BACT</name>
<dbReference type="SUPFAM" id="SSF53649">
    <property type="entry name" value="Alkaline phosphatase-like"/>
    <property type="match status" value="1"/>
</dbReference>
<protein>
    <submittedName>
        <fullName evidence="1">DUF4983 domain-containing protein</fullName>
    </submittedName>
</protein>
<dbReference type="Gene3D" id="3.40.720.10">
    <property type="entry name" value="Alkaline Phosphatase, subunit A"/>
    <property type="match status" value="1"/>
</dbReference>
<dbReference type="Gene3D" id="2.60.120.200">
    <property type="match status" value="1"/>
</dbReference>
<evidence type="ECO:0000313" key="1">
    <source>
        <dbReference type="EMBL" id="QEC71047.1"/>
    </source>
</evidence>
<keyword evidence="2" id="KW-1185">Reference proteome</keyword>
<reference evidence="1 2" key="1">
    <citation type="journal article" date="2017" name="Int. J. Syst. Evol. Microbiol.">
        <title>Arachidicoccus ginsenosidivorans sp. nov., with ginsenoside-converting activity isolated from ginseng cultivating soil.</title>
        <authorList>
            <person name="Siddiqi M.Z."/>
            <person name="Aslam Z."/>
            <person name="Im W.T."/>
        </authorList>
    </citation>
    <scope>NUCLEOTIDE SEQUENCE [LARGE SCALE GENOMIC DNA]</scope>
    <source>
        <strain evidence="1 2">Gsoil 809</strain>
    </source>
</reference>
<dbReference type="GO" id="GO:0005975">
    <property type="term" value="P:carbohydrate metabolic process"/>
    <property type="evidence" value="ECO:0007669"/>
    <property type="project" value="UniProtKB-ARBA"/>
</dbReference>
<dbReference type="EMBL" id="CP042434">
    <property type="protein sequence ID" value="QEC71047.1"/>
    <property type="molecule type" value="Genomic_DNA"/>
</dbReference>
<accession>A0A5B8VHI5</accession>
<dbReference type="Pfam" id="PF01663">
    <property type="entry name" value="Phosphodiest"/>
    <property type="match status" value="1"/>
</dbReference>
<dbReference type="InterPro" id="IPR017850">
    <property type="entry name" value="Alkaline_phosphatase_core_sf"/>
</dbReference>
<dbReference type="OrthoDB" id="279982at2"/>
<dbReference type="AlphaFoldDB" id="A0A5B8VHI5"/>
<gene>
    <name evidence="1" type="ORF">FSB73_04495</name>
</gene>
<dbReference type="PROSITE" id="PS51257">
    <property type="entry name" value="PROKAR_LIPOPROTEIN"/>
    <property type="match status" value="1"/>
</dbReference>